<sequence length="82" mass="9478">MHQSKVKVNLKSKSPIVMDKKERSKGEKIIIGRTYGRSAWSRDTDQQTIKKTLKAQLLNGPTRLQTARYRFTASQPMEDRTN</sequence>
<evidence type="ECO:0000313" key="2">
    <source>
        <dbReference type="EMBL" id="KAK9884021.1"/>
    </source>
</evidence>
<comment type="caution">
    <text evidence="2">The sequence shown here is derived from an EMBL/GenBank/DDBJ whole genome shotgun (WGS) entry which is preliminary data.</text>
</comment>
<evidence type="ECO:0000256" key="1">
    <source>
        <dbReference type="SAM" id="MobiDB-lite"/>
    </source>
</evidence>
<keyword evidence="3" id="KW-1185">Reference proteome</keyword>
<name>A0AAW1UK77_9CUCU</name>
<gene>
    <name evidence="2" type="ORF">WA026_004956</name>
</gene>
<protein>
    <submittedName>
        <fullName evidence="2">Uncharacterized protein</fullName>
    </submittedName>
</protein>
<dbReference type="Proteomes" id="UP001431783">
    <property type="component" value="Unassembled WGS sequence"/>
</dbReference>
<dbReference type="AlphaFoldDB" id="A0AAW1UK77"/>
<evidence type="ECO:0000313" key="3">
    <source>
        <dbReference type="Proteomes" id="UP001431783"/>
    </source>
</evidence>
<proteinExistence type="predicted"/>
<reference evidence="2 3" key="1">
    <citation type="submission" date="2023-03" db="EMBL/GenBank/DDBJ databases">
        <title>Genome insight into feeding habits of ladybird beetles.</title>
        <authorList>
            <person name="Li H.-S."/>
            <person name="Huang Y.-H."/>
            <person name="Pang H."/>
        </authorList>
    </citation>
    <scope>NUCLEOTIDE SEQUENCE [LARGE SCALE GENOMIC DNA]</scope>
    <source>
        <strain evidence="2">SYSU_2023b</strain>
        <tissue evidence="2">Whole body</tissue>
    </source>
</reference>
<dbReference type="EMBL" id="JARQZJ010000092">
    <property type="protein sequence ID" value="KAK9884021.1"/>
    <property type="molecule type" value="Genomic_DNA"/>
</dbReference>
<feature type="region of interest" description="Disordered" evidence="1">
    <location>
        <begin position="1"/>
        <end position="21"/>
    </location>
</feature>
<feature type="compositionally biased region" description="Basic residues" evidence="1">
    <location>
        <begin position="1"/>
        <end position="10"/>
    </location>
</feature>
<organism evidence="2 3">
    <name type="scientific">Henosepilachna vigintioctopunctata</name>
    <dbReference type="NCBI Taxonomy" id="420089"/>
    <lineage>
        <taxon>Eukaryota</taxon>
        <taxon>Metazoa</taxon>
        <taxon>Ecdysozoa</taxon>
        <taxon>Arthropoda</taxon>
        <taxon>Hexapoda</taxon>
        <taxon>Insecta</taxon>
        <taxon>Pterygota</taxon>
        <taxon>Neoptera</taxon>
        <taxon>Endopterygota</taxon>
        <taxon>Coleoptera</taxon>
        <taxon>Polyphaga</taxon>
        <taxon>Cucujiformia</taxon>
        <taxon>Coccinelloidea</taxon>
        <taxon>Coccinellidae</taxon>
        <taxon>Epilachninae</taxon>
        <taxon>Epilachnini</taxon>
        <taxon>Henosepilachna</taxon>
    </lineage>
</organism>
<accession>A0AAW1UK77</accession>